<dbReference type="OrthoDB" id="10258882at2759"/>
<evidence type="ECO:0000256" key="1">
    <source>
        <dbReference type="ARBA" id="ARBA00004123"/>
    </source>
</evidence>
<dbReference type="OMA" id="NEWAERR"/>
<reference evidence="7 8" key="1">
    <citation type="journal article" date="2016" name="Genome Biol. Evol.">
        <title>Gene Family Evolution Reflects Adaptation to Soil Environmental Stressors in the Genome of the Collembolan Orchesella cincta.</title>
        <authorList>
            <person name="Faddeeva-Vakhrusheva A."/>
            <person name="Derks M.F."/>
            <person name="Anvar S.Y."/>
            <person name="Agamennone V."/>
            <person name="Suring W."/>
            <person name="Smit S."/>
            <person name="van Straalen N.M."/>
            <person name="Roelofs D."/>
        </authorList>
    </citation>
    <scope>NUCLEOTIDE SEQUENCE [LARGE SCALE GENOMIC DNA]</scope>
    <source>
        <tissue evidence="7">Mixed pool</tissue>
    </source>
</reference>
<keyword evidence="8" id="KW-1185">Reference proteome</keyword>
<keyword evidence="7" id="KW-0132">Cell division</keyword>
<dbReference type="STRING" id="48709.A0A1D2M0X4"/>
<dbReference type="InterPro" id="IPR003874">
    <property type="entry name" value="CDC45"/>
</dbReference>
<dbReference type="GO" id="GO:0003682">
    <property type="term" value="F:chromatin binding"/>
    <property type="evidence" value="ECO:0007669"/>
    <property type="project" value="TreeGrafter"/>
</dbReference>
<dbReference type="EMBL" id="LJIJ01008013">
    <property type="protein sequence ID" value="ODM86612.1"/>
    <property type="molecule type" value="Genomic_DNA"/>
</dbReference>
<dbReference type="Proteomes" id="UP000094527">
    <property type="component" value="Unassembled WGS sequence"/>
</dbReference>
<dbReference type="GO" id="GO:0003697">
    <property type="term" value="F:single-stranded DNA binding"/>
    <property type="evidence" value="ECO:0007669"/>
    <property type="project" value="TreeGrafter"/>
</dbReference>
<dbReference type="GO" id="GO:0031261">
    <property type="term" value="C:DNA replication preinitiation complex"/>
    <property type="evidence" value="ECO:0007669"/>
    <property type="project" value="TreeGrafter"/>
</dbReference>
<evidence type="ECO:0000256" key="3">
    <source>
        <dbReference type="ARBA" id="ARBA00022705"/>
    </source>
</evidence>
<evidence type="ECO:0000256" key="6">
    <source>
        <dbReference type="SAM" id="MobiDB-lite"/>
    </source>
</evidence>
<accession>A0A1D2M0X4</accession>
<dbReference type="AlphaFoldDB" id="A0A1D2M0X4"/>
<dbReference type="GO" id="GO:0000727">
    <property type="term" value="P:double-strand break repair via break-induced replication"/>
    <property type="evidence" value="ECO:0007669"/>
    <property type="project" value="TreeGrafter"/>
</dbReference>
<comment type="similarity">
    <text evidence="2">Belongs to the CDC45 family.</text>
</comment>
<evidence type="ECO:0000313" key="8">
    <source>
        <dbReference type="Proteomes" id="UP000094527"/>
    </source>
</evidence>
<keyword evidence="4" id="KW-0539">Nucleus</keyword>
<comment type="subcellular location">
    <subcellularLocation>
        <location evidence="1">Nucleus</location>
    </subcellularLocation>
</comment>
<dbReference type="GO" id="GO:0051301">
    <property type="term" value="P:cell division"/>
    <property type="evidence" value="ECO:0007669"/>
    <property type="project" value="UniProtKB-KW"/>
</dbReference>
<dbReference type="PANTHER" id="PTHR10507:SF0">
    <property type="entry name" value="CELL DIVISION CONTROL PROTEIN 45 HOMOLOG"/>
    <property type="match status" value="1"/>
</dbReference>
<keyword evidence="3" id="KW-0235">DNA replication</keyword>
<keyword evidence="5" id="KW-0131">Cell cycle</keyword>
<organism evidence="7 8">
    <name type="scientific">Orchesella cincta</name>
    <name type="common">Springtail</name>
    <name type="synonym">Podura cincta</name>
    <dbReference type="NCBI Taxonomy" id="48709"/>
    <lineage>
        <taxon>Eukaryota</taxon>
        <taxon>Metazoa</taxon>
        <taxon>Ecdysozoa</taxon>
        <taxon>Arthropoda</taxon>
        <taxon>Hexapoda</taxon>
        <taxon>Collembola</taxon>
        <taxon>Entomobryomorpha</taxon>
        <taxon>Entomobryoidea</taxon>
        <taxon>Orchesellidae</taxon>
        <taxon>Orchesellinae</taxon>
        <taxon>Orchesella</taxon>
    </lineage>
</organism>
<dbReference type="GO" id="GO:1902977">
    <property type="term" value="P:mitotic DNA replication preinitiation complex assembly"/>
    <property type="evidence" value="ECO:0007669"/>
    <property type="project" value="TreeGrafter"/>
</dbReference>
<gene>
    <name evidence="7" type="ORF">Ocin01_20070</name>
</gene>
<dbReference type="GO" id="GO:0006270">
    <property type="term" value="P:DNA replication initiation"/>
    <property type="evidence" value="ECO:0007669"/>
    <property type="project" value="InterPro"/>
</dbReference>
<evidence type="ECO:0000256" key="5">
    <source>
        <dbReference type="ARBA" id="ARBA00023306"/>
    </source>
</evidence>
<comment type="caution">
    <text evidence="7">The sequence shown here is derived from an EMBL/GenBank/DDBJ whole genome shotgun (WGS) entry which is preliminary data.</text>
</comment>
<dbReference type="PANTHER" id="PTHR10507">
    <property type="entry name" value="CDC45-RELATED PROTEIN"/>
    <property type="match status" value="1"/>
</dbReference>
<name>A0A1D2M0X4_ORCCI</name>
<sequence>MLVDHYRRDLMDKLVGHRVIIITAQDVDSVCTVRILTSLFKTEGIQYILLSCSGITDMKAKYADYSSQSDKFLMINCGATFDLLETLENPPKEKTFFVLDYHRPIHVINYYNSTGQVHIISVPEPEEVIPEFDQIFREVPEDDDEEEEVDEENSEERRQRRADYNEWAERRQKILFDYREYSYYARPSALYALEVVWVMSRDDMESIWCTIVSLTDSLIMRRLPRAKYTEFASTVNDHILRISNAQTLPRDCLKVRFGRELFFICIATGPSTKARWEPPTSSAR</sequence>
<feature type="region of interest" description="Disordered" evidence="6">
    <location>
        <begin position="140"/>
        <end position="162"/>
    </location>
</feature>
<protein>
    <submittedName>
        <fullName evidence="7">Cell division control protein 45</fullName>
    </submittedName>
</protein>
<evidence type="ECO:0000313" key="7">
    <source>
        <dbReference type="EMBL" id="ODM86612.1"/>
    </source>
</evidence>
<feature type="compositionally biased region" description="Acidic residues" evidence="6">
    <location>
        <begin position="140"/>
        <end position="154"/>
    </location>
</feature>
<evidence type="ECO:0000256" key="4">
    <source>
        <dbReference type="ARBA" id="ARBA00023242"/>
    </source>
</evidence>
<evidence type="ECO:0000256" key="2">
    <source>
        <dbReference type="ARBA" id="ARBA00010727"/>
    </source>
</evidence>
<dbReference type="GO" id="GO:0003688">
    <property type="term" value="F:DNA replication origin binding"/>
    <property type="evidence" value="ECO:0007669"/>
    <property type="project" value="TreeGrafter"/>
</dbReference>
<proteinExistence type="inferred from homology"/>
<dbReference type="Pfam" id="PF02724">
    <property type="entry name" value="CDC45"/>
    <property type="match status" value="1"/>
</dbReference>